<dbReference type="Proteomes" id="UP000245412">
    <property type="component" value="Unassembled WGS sequence"/>
</dbReference>
<evidence type="ECO:0000259" key="3">
    <source>
        <dbReference type="Pfam" id="PF18912"/>
    </source>
</evidence>
<dbReference type="InterPro" id="IPR029057">
    <property type="entry name" value="PRTase-like"/>
</dbReference>
<accession>A0AB73SYR8</accession>
<dbReference type="RefSeq" id="WP_109748342.1">
    <property type="nucleotide sequence ID" value="NZ_JANKBI010000017.1"/>
</dbReference>
<feature type="domain" description="Phosphoribosyltransferase" evidence="2">
    <location>
        <begin position="164"/>
        <end position="232"/>
    </location>
</feature>
<keyword evidence="5" id="KW-1185">Reference proteome</keyword>
<dbReference type="Gene3D" id="3.40.50.2020">
    <property type="match status" value="1"/>
</dbReference>
<comment type="similarity">
    <text evidence="1">Belongs to the ComF/GntX family.</text>
</comment>
<dbReference type="EMBL" id="QGGY01000017">
    <property type="protein sequence ID" value="PWJ72595.1"/>
    <property type="molecule type" value="Genomic_DNA"/>
</dbReference>
<protein>
    <submittedName>
        <fullName evidence="4">ComF family protein</fullName>
    </submittedName>
</protein>
<evidence type="ECO:0000313" key="4">
    <source>
        <dbReference type="EMBL" id="PWJ72595.1"/>
    </source>
</evidence>
<gene>
    <name evidence="4" type="ORF">C7383_11766</name>
</gene>
<organism evidence="4 5">
    <name type="scientific">Murimonas intestini</name>
    <dbReference type="NCBI Taxonomy" id="1337051"/>
    <lineage>
        <taxon>Bacteria</taxon>
        <taxon>Bacillati</taxon>
        <taxon>Bacillota</taxon>
        <taxon>Clostridia</taxon>
        <taxon>Lachnospirales</taxon>
        <taxon>Lachnospiraceae</taxon>
        <taxon>Murimonas</taxon>
    </lineage>
</organism>
<dbReference type="InterPro" id="IPR051910">
    <property type="entry name" value="ComF/GntX_DNA_util-trans"/>
</dbReference>
<dbReference type="PANTHER" id="PTHR47505:SF1">
    <property type="entry name" value="DNA UTILIZATION PROTEIN YHGH"/>
    <property type="match status" value="1"/>
</dbReference>
<proteinExistence type="inferred from homology"/>
<dbReference type="SUPFAM" id="SSF53271">
    <property type="entry name" value="PRTase-like"/>
    <property type="match status" value="1"/>
</dbReference>
<feature type="domain" description="Double zinc ribbon" evidence="3">
    <location>
        <begin position="7"/>
        <end position="64"/>
    </location>
</feature>
<dbReference type="AlphaFoldDB" id="A0AB73SYR8"/>
<dbReference type="CDD" id="cd06223">
    <property type="entry name" value="PRTases_typeI"/>
    <property type="match status" value="1"/>
</dbReference>
<dbReference type="InterPro" id="IPR000836">
    <property type="entry name" value="PRTase_dom"/>
</dbReference>
<evidence type="ECO:0000256" key="1">
    <source>
        <dbReference type="ARBA" id="ARBA00008007"/>
    </source>
</evidence>
<dbReference type="Pfam" id="PF00156">
    <property type="entry name" value="Pribosyltran"/>
    <property type="match status" value="1"/>
</dbReference>
<dbReference type="Pfam" id="PF18912">
    <property type="entry name" value="DZR_2"/>
    <property type="match status" value="1"/>
</dbReference>
<name>A0AB73SYR8_9FIRM</name>
<sequence length="238" mass="26807">MNWKENILAVLYPARCPVCGRIPEGAGRKICVKCDEQLKPLRGSRCFKCSKPLHSEQREYCGDCSSARHAFKQGIAVYPYDKVLKKSIYQIKYYNKREYIPFFAESAVKETAAVIKRWSPDFMVPIPLHKKKQRIRGFNQAELLARGIGEKLGIQVRNDLLVRIINTVPQKELTLKERQNNLKKAFKIVGNDVKLKKVLLVDDIYTTGSTIDAAAQALLDAGAKEVCFITLCIGSGGT</sequence>
<evidence type="ECO:0000313" key="5">
    <source>
        <dbReference type="Proteomes" id="UP000245412"/>
    </source>
</evidence>
<dbReference type="InterPro" id="IPR044005">
    <property type="entry name" value="DZR_2"/>
</dbReference>
<reference evidence="4 5" key="1">
    <citation type="submission" date="2018-05" db="EMBL/GenBank/DDBJ databases">
        <authorList>
            <person name="Goeker M."/>
            <person name="Huntemann M."/>
            <person name="Clum A."/>
            <person name="Pillay M."/>
            <person name="Palaniappan K."/>
            <person name="Varghese N."/>
            <person name="Mikhailova N."/>
            <person name="Stamatis D."/>
            <person name="Reddy T."/>
            <person name="Daum C."/>
            <person name="Shapiro N."/>
            <person name="Ivanova N."/>
            <person name="Kyrpides N."/>
            <person name="Woyke T."/>
        </authorList>
    </citation>
    <scope>NUCLEOTIDE SEQUENCE [LARGE SCALE GENOMIC DNA]</scope>
    <source>
        <strain evidence="4 5">DSM 26524</strain>
    </source>
</reference>
<dbReference type="PANTHER" id="PTHR47505">
    <property type="entry name" value="DNA UTILIZATION PROTEIN YHGH"/>
    <property type="match status" value="1"/>
</dbReference>
<evidence type="ECO:0000259" key="2">
    <source>
        <dbReference type="Pfam" id="PF00156"/>
    </source>
</evidence>
<comment type="caution">
    <text evidence="4">The sequence shown here is derived from an EMBL/GenBank/DDBJ whole genome shotgun (WGS) entry which is preliminary data.</text>
</comment>